<evidence type="ECO:0000313" key="1">
    <source>
        <dbReference type="EMBL" id="ROI10771.1"/>
    </source>
</evidence>
<dbReference type="Proteomes" id="UP000270224">
    <property type="component" value="Unassembled WGS sequence"/>
</dbReference>
<sequence length="102" mass="11712">MILTPTQKERFAIINDKIRAEEVKARAYVLQLHAALDLQVTEGMLDDYETETRFSVFSYSEDFCKSKGVEVGDPFYETGIYTLSPEDDDFFNMDWYVSGMGA</sequence>
<proteinExistence type="predicted"/>
<gene>
    <name evidence="1" type="ORF">EGI11_02450</name>
</gene>
<protein>
    <submittedName>
        <fullName evidence="1">Uncharacterized protein</fullName>
    </submittedName>
</protein>
<dbReference type="AlphaFoldDB" id="A0A3N0X1L4"/>
<comment type="caution">
    <text evidence="1">The sequence shown here is derived from an EMBL/GenBank/DDBJ whole genome shotgun (WGS) entry which is preliminary data.</text>
</comment>
<dbReference type="EMBL" id="RJUG01000001">
    <property type="protein sequence ID" value="ROI10771.1"/>
    <property type="molecule type" value="Genomic_DNA"/>
</dbReference>
<reference evidence="2" key="1">
    <citation type="submission" date="2018-11" db="EMBL/GenBank/DDBJ databases">
        <title>Proposal to divide the Flavobacteriaceae and reorganize its genera based on Amino Acid Identity values calculated from whole genome sequences.</title>
        <authorList>
            <person name="Nicholson A.C."/>
            <person name="Gulvik C.A."/>
            <person name="Whitney A.M."/>
            <person name="Humrighouse B.W."/>
            <person name="Bell M."/>
            <person name="Holmens B."/>
            <person name="Steigerwalt A."/>
            <person name="Villarma A."/>
            <person name="Sheth M."/>
            <person name="Batra D."/>
            <person name="Pryor J."/>
            <person name="Bernardet J.-F."/>
            <person name="Hugo C."/>
            <person name="Kampfer P."/>
            <person name="Newman J."/>
            <person name="Mcquiston J.R."/>
        </authorList>
    </citation>
    <scope>NUCLEOTIDE SEQUENCE [LARGE SCALE GENOMIC DNA]</scope>
    <source>
        <strain evidence="2">H3056</strain>
    </source>
</reference>
<organism evidence="1 2">
    <name type="scientific">Kaistella daneshvariae</name>
    <dbReference type="NCBI Taxonomy" id="2487074"/>
    <lineage>
        <taxon>Bacteria</taxon>
        <taxon>Pseudomonadati</taxon>
        <taxon>Bacteroidota</taxon>
        <taxon>Flavobacteriia</taxon>
        <taxon>Flavobacteriales</taxon>
        <taxon>Weeksellaceae</taxon>
        <taxon>Chryseobacterium group</taxon>
        <taxon>Kaistella</taxon>
    </lineage>
</organism>
<dbReference type="RefSeq" id="WP_123264859.1">
    <property type="nucleotide sequence ID" value="NZ_RJUG01000001.1"/>
</dbReference>
<evidence type="ECO:0000313" key="2">
    <source>
        <dbReference type="Proteomes" id="UP000270224"/>
    </source>
</evidence>
<accession>A0A3N0X1L4</accession>
<name>A0A3N0X1L4_9FLAO</name>